<dbReference type="EMBL" id="VKHP01000012">
    <property type="protein sequence ID" value="NEU95317.1"/>
    <property type="molecule type" value="Genomic_DNA"/>
</dbReference>
<accession>A0A6P1BA47</accession>
<keyword evidence="4" id="KW-1185">Reference proteome</keyword>
<proteinExistence type="predicted"/>
<evidence type="ECO:0000313" key="3">
    <source>
        <dbReference type="EMBL" id="NEU95317.1"/>
    </source>
</evidence>
<dbReference type="RefSeq" id="WP_163151397.1">
    <property type="nucleotide sequence ID" value="NZ_VKHP01000012.1"/>
</dbReference>
<evidence type="ECO:0000256" key="1">
    <source>
        <dbReference type="SAM" id="MobiDB-lite"/>
    </source>
</evidence>
<organism evidence="3 4">
    <name type="scientific">Bradyrhizobium uaiense</name>
    <dbReference type="NCBI Taxonomy" id="2594946"/>
    <lineage>
        <taxon>Bacteria</taxon>
        <taxon>Pseudomonadati</taxon>
        <taxon>Pseudomonadota</taxon>
        <taxon>Alphaproteobacteria</taxon>
        <taxon>Hyphomicrobiales</taxon>
        <taxon>Nitrobacteraceae</taxon>
        <taxon>Bradyrhizobium</taxon>
    </lineage>
</organism>
<feature type="region of interest" description="Disordered" evidence="1">
    <location>
        <begin position="20"/>
        <end position="66"/>
    </location>
</feature>
<feature type="compositionally biased region" description="Polar residues" evidence="1">
    <location>
        <begin position="30"/>
        <end position="45"/>
    </location>
</feature>
<feature type="chain" id="PRO_5026930725" evidence="2">
    <location>
        <begin position="22"/>
        <end position="66"/>
    </location>
</feature>
<dbReference type="Proteomes" id="UP000468531">
    <property type="component" value="Unassembled WGS sequence"/>
</dbReference>
<dbReference type="AlphaFoldDB" id="A0A6P1BA47"/>
<evidence type="ECO:0000313" key="4">
    <source>
        <dbReference type="Proteomes" id="UP000468531"/>
    </source>
</evidence>
<gene>
    <name evidence="3" type="ORF">FNJ47_05605</name>
</gene>
<name>A0A6P1BA47_9BRAD</name>
<comment type="caution">
    <text evidence="3">The sequence shown here is derived from an EMBL/GenBank/DDBJ whole genome shotgun (WGS) entry which is preliminary data.</text>
</comment>
<keyword evidence="2" id="KW-0732">Signal</keyword>
<evidence type="ECO:0000256" key="2">
    <source>
        <dbReference type="SAM" id="SignalP"/>
    </source>
</evidence>
<reference evidence="3 4" key="1">
    <citation type="journal article" date="2020" name="Arch. Microbiol.">
        <title>Bradyrhizobium uaiense sp. nov., a new highly efficient cowpea symbiont.</title>
        <authorList>
            <person name="Cabral Michel D."/>
            <person name="Azarias Guimaraes A."/>
            <person name="Martins da Costa E."/>
            <person name="Soares de Carvalho T."/>
            <person name="Balsanelli E."/>
            <person name="Willems A."/>
            <person name="Maltempi de Souza E."/>
            <person name="de Souza Moreira F.M."/>
        </authorList>
    </citation>
    <scope>NUCLEOTIDE SEQUENCE [LARGE SCALE GENOMIC DNA]</scope>
    <source>
        <strain evidence="3 4">UFLA 03-164</strain>
    </source>
</reference>
<sequence>MKNMLTQAAILVAIWAGPAAAQSAIGGPKKQSNVGGPTVQNNPVVRTTPGGASTPPSTPPKPSPKK</sequence>
<feature type="compositionally biased region" description="Pro residues" evidence="1">
    <location>
        <begin position="56"/>
        <end position="66"/>
    </location>
</feature>
<feature type="signal peptide" evidence="2">
    <location>
        <begin position="1"/>
        <end position="21"/>
    </location>
</feature>
<protein>
    <submittedName>
        <fullName evidence="3">Uncharacterized protein</fullName>
    </submittedName>
</protein>